<proteinExistence type="predicted"/>
<evidence type="ECO:0000256" key="3">
    <source>
        <dbReference type="ARBA" id="ARBA00034247"/>
    </source>
</evidence>
<dbReference type="EC" id="2.7.7.65" evidence="2"/>
<dbReference type="Pfam" id="PF00990">
    <property type="entry name" value="GGDEF"/>
    <property type="match status" value="1"/>
</dbReference>
<reference evidence="6" key="1">
    <citation type="submission" date="2022-11" db="EMBL/GenBank/DDBJ databases">
        <title>Larsenimonas rhizosphaerae sp. nov., isolated from a tidal mudflat.</title>
        <authorList>
            <person name="Lee S.D."/>
            <person name="Kim I.S."/>
        </authorList>
    </citation>
    <scope>NUCLEOTIDE SEQUENCE</scope>
    <source>
        <strain evidence="6">GH2-1</strain>
    </source>
</reference>
<dbReference type="RefSeq" id="WP_265896269.1">
    <property type="nucleotide sequence ID" value="NZ_JAPIVE010000002.1"/>
</dbReference>
<evidence type="ECO:0000256" key="2">
    <source>
        <dbReference type="ARBA" id="ARBA00012528"/>
    </source>
</evidence>
<dbReference type="PROSITE" id="PS50887">
    <property type="entry name" value="GGDEF"/>
    <property type="match status" value="1"/>
</dbReference>
<sequence>MIKVIRKCWSPGVAGNPGKLRRQIELCNQLGLFCATATLPYQLFYYFHDYAMYRGVFLSNSVFIVFYLSVLLLNHLRWHTTASNLLLLNSVTQLFVVTSFVGTNTGVSLFYFSFASVVIFLYQNLRKWAYTAIMASIGLLYLLLQFLYPGEEALTPVPPPWREIMYGGSVTGVLLLSGTILYLLHREVSRGEEELTLNNQYLEALSHTDALTGLANRRALDKALEREWSRLSRYSGVLTAIMCDVDHFKRFNDYHGHDGGDRCLQQIATVLKGVLSRPSDLAVRYGGEEFALVLPGTDEQGARLLGERLRRAVEQLHIANEGISEHASVTISVGASSIAHVDARIGAHGADRLFKRADQALYQAKANGRNQVVYLPY</sequence>
<comment type="caution">
    <text evidence="6">The sequence shown here is derived from an EMBL/GenBank/DDBJ whole genome shotgun (WGS) entry which is preliminary data.</text>
</comment>
<dbReference type="InterPro" id="IPR029787">
    <property type="entry name" value="Nucleotide_cyclase"/>
</dbReference>
<feature type="transmembrane region" description="Helical" evidence="4">
    <location>
        <begin position="164"/>
        <end position="184"/>
    </location>
</feature>
<dbReference type="GO" id="GO:1902201">
    <property type="term" value="P:negative regulation of bacterial-type flagellum-dependent cell motility"/>
    <property type="evidence" value="ECO:0007669"/>
    <property type="project" value="TreeGrafter"/>
</dbReference>
<dbReference type="PANTHER" id="PTHR45138:SF9">
    <property type="entry name" value="DIGUANYLATE CYCLASE DGCM-RELATED"/>
    <property type="match status" value="1"/>
</dbReference>
<dbReference type="InterPro" id="IPR043128">
    <property type="entry name" value="Rev_trsase/Diguanyl_cyclase"/>
</dbReference>
<keyword evidence="4" id="KW-0472">Membrane</keyword>
<organism evidence="6 7">
    <name type="scientific">Larsenimonas rhizosphaerae</name>
    <dbReference type="NCBI Taxonomy" id="2944682"/>
    <lineage>
        <taxon>Bacteria</taxon>
        <taxon>Pseudomonadati</taxon>
        <taxon>Pseudomonadota</taxon>
        <taxon>Gammaproteobacteria</taxon>
        <taxon>Oceanospirillales</taxon>
        <taxon>Halomonadaceae</taxon>
        <taxon>Larsenimonas</taxon>
    </lineage>
</organism>
<keyword evidence="4" id="KW-1133">Transmembrane helix</keyword>
<feature type="transmembrane region" description="Helical" evidence="4">
    <location>
        <begin position="129"/>
        <end position="148"/>
    </location>
</feature>
<name>A0AA41ZHV2_9GAMM</name>
<dbReference type="AlphaFoldDB" id="A0AA41ZHV2"/>
<dbReference type="Gene3D" id="3.30.70.270">
    <property type="match status" value="1"/>
</dbReference>
<keyword evidence="4" id="KW-0812">Transmembrane</keyword>
<protein>
    <recommendedName>
        <fullName evidence="2">diguanylate cyclase</fullName>
        <ecNumber evidence="2">2.7.7.65</ecNumber>
    </recommendedName>
</protein>
<evidence type="ECO:0000313" key="7">
    <source>
        <dbReference type="Proteomes" id="UP001165678"/>
    </source>
</evidence>
<comment type="cofactor">
    <cofactor evidence="1">
        <name>Mg(2+)</name>
        <dbReference type="ChEBI" id="CHEBI:18420"/>
    </cofactor>
</comment>
<dbReference type="SMART" id="SM00267">
    <property type="entry name" value="GGDEF"/>
    <property type="match status" value="1"/>
</dbReference>
<dbReference type="InterPro" id="IPR000160">
    <property type="entry name" value="GGDEF_dom"/>
</dbReference>
<evidence type="ECO:0000256" key="1">
    <source>
        <dbReference type="ARBA" id="ARBA00001946"/>
    </source>
</evidence>
<evidence type="ECO:0000256" key="4">
    <source>
        <dbReference type="SAM" id="Phobius"/>
    </source>
</evidence>
<feature type="domain" description="GGDEF" evidence="5">
    <location>
        <begin position="236"/>
        <end position="377"/>
    </location>
</feature>
<keyword evidence="7" id="KW-1185">Reference proteome</keyword>
<dbReference type="EMBL" id="JAPIVE010000002">
    <property type="protein sequence ID" value="MCX2524444.1"/>
    <property type="molecule type" value="Genomic_DNA"/>
</dbReference>
<dbReference type="GO" id="GO:0005886">
    <property type="term" value="C:plasma membrane"/>
    <property type="evidence" value="ECO:0007669"/>
    <property type="project" value="TreeGrafter"/>
</dbReference>
<evidence type="ECO:0000313" key="6">
    <source>
        <dbReference type="EMBL" id="MCX2524444.1"/>
    </source>
</evidence>
<dbReference type="SUPFAM" id="SSF55073">
    <property type="entry name" value="Nucleotide cyclase"/>
    <property type="match status" value="1"/>
</dbReference>
<accession>A0AA41ZHV2</accession>
<feature type="transmembrane region" description="Helical" evidence="4">
    <location>
        <begin position="53"/>
        <end position="73"/>
    </location>
</feature>
<dbReference type="NCBIfam" id="TIGR00254">
    <property type="entry name" value="GGDEF"/>
    <property type="match status" value="1"/>
</dbReference>
<comment type="catalytic activity">
    <reaction evidence="3">
        <text>2 GTP = 3',3'-c-di-GMP + 2 diphosphate</text>
        <dbReference type="Rhea" id="RHEA:24898"/>
        <dbReference type="ChEBI" id="CHEBI:33019"/>
        <dbReference type="ChEBI" id="CHEBI:37565"/>
        <dbReference type="ChEBI" id="CHEBI:58805"/>
        <dbReference type="EC" id="2.7.7.65"/>
    </reaction>
</comment>
<dbReference type="Pfam" id="PF20967">
    <property type="entry name" value="MASE7"/>
    <property type="match status" value="1"/>
</dbReference>
<gene>
    <name evidence="6" type="ORF">OQ287_09335</name>
</gene>
<dbReference type="Proteomes" id="UP001165678">
    <property type="component" value="Unassembled WGS sequence"/>
</dbReference>
<dbReference type="GO" id="GO:0052621">
    <property type="term" value="F:diguanylate cyclase activity"/>
    <property type="evidence" value="ECO:0007669"/>
    <property type="project" value="UniProtKB-EC"/>
</dbReference>
<dbReference type="CDD" id="cd01949">
    <property type="entry name" value="GGDEF"/>
    <property type="match status" value="1"/>
</dbReference>
<dbReference type="GO" id="GO:0043709">
    <property type="term" value="P:cell adhesion involved in single-species biofilm formation"/>
    <property type="evidence" value="ECO:0007669"/>
    <property type="project" value="TreeGrafter"/>
</dbReference>
<dbReference type="FunFam" id="3.30.70.270:FF:000001">
    <property type="entry name" value="Diguanylate cyclase domain protein"/>
    <property type="match status" value="1"/>
</dbReference>
<evidence type="ECO:0000259" key="5">
    <source>
        <dbReference type="PROSITE" id="PS50887"/>
    </source>
</evidence>
<dbReference type="InterPro" id="IPR048432">
    <property type="entry name" value="MASE7"/>
</dbReference>
<dbReference type="InterPro" id="IPR050469">
    <property type="entry name" value="Diguanylate_Cyclase"/>
</dbReference>
<dbReference type="PANTHER" id="PTHR45138">
    <property type="entry name" value="REGULATORY COMPONENTS OF SENSORY TRANSDUCTION SYSTEM"/>
    <property type="match status" value="1"/>
</dbReference>